<comment type="subcellular location">
    <subcellularLocation>
        <location evidence="1">Mitochondrion inner membrane</location>
    </subcellularLocation>
</comment>
<reference evidence="2 3" key="1">
    <citation type="submission" date="2021-12" db="EMBL/GenBank/DDBJ databases">
        <title>High titer production of polyol ester of fatty acids by Rhodotorula paludigena BS15 towards product separation-free biomass refinery.</title>
        <authorList>
            <person name="Mano J."/>
            <person name="Ono H."/>
            <person name="Tanaka T."/>
            <person name="Naito K."/>
            <person name="Sushida H."/>
            <person name="Ike M."/>
            <person name="Tokuyasu K."/>
            <person name="Kitaoka M."/>
        </authorList>
    </citation>
    <scope>NUCLEOTIDE SEQUENCE [LARGE SCALE GENOMIC DNA]</scope>
    <source>
        <strain evidence="2 3">BS15</strain>
    </source>
</reference>
<comment type="caution">
    <text evidence="2">The sequence shown here is derived from an EMBL/GenBank/DDBJ whole genome shotgun (WGS) entry which is preliminary data.</text>
</comment>
<dbReference type="GO" id="GO:0044284">
    <property type="term" value="C:mitochondrial crista junction"/>
    <property type="evidence" value="ECO:0007669"/>
    <property type="project" value="TreeGrafter"/>
</dbReference>
<dbReference type="Pfam" id="PF09769">
    <property type="entry name" value="ApoO"/>
    <property type="match status" value="1"/>
</dbReference>
<evidence type="ECO:0000313" key="3">
    <source>
        <dbReference type="Proteomes" id="UP001342314"/>
    </source>
</evidence>
<dbReference type="InterPro" id="IPR033181">
    <property type="entry name" value="Mic26_fungi"/>
</dbReference>
<evidence type="ECO:0000313" key="2">
    <source>
        <dbReference type="EMBL" id="GJN93876.1"/>
    </source>
</evidence>
<dbReference type="GO" id="GO:0042407">
    <property type="term" value="P:cristae formation"/>
    <property type="evidence" value="ECO:0007669"/>
    <property type="project" value="InterPro"/>
</dbReference>
<protein>
    <recommendedName>
        <fullName evidence="1">MICOS complex subunit</fullName>
    </recommendedName>
</protein>
<dbReference type="PANTHER" id="PTHR28268">
    <property type="entry name" value="MICOS SUBUNIT MIC26"/>
    <property type="match status" value="1"/>
</dbReference>
<comment type="function">
    <text evidence="1">Component of the MICOS complex, a large protein complex of the mitochondrial inner membrane that plays crucial roles in the maintenance of crista junctions, inner membrane architecture, and formation of contact sites to the outer membrane.</text>
</comment>
<accession>A0AAV5GNH0</accession>
<comment type="subunit">
    <text evidence="1">Component of the mitochondrial contact site and cristae organizing system (MICOS) complex.</text>
</comment>
<dbReference type="PANTHER" id="PTHR28268:SF1">
    <property type="entry name" value="MICOS SUBUNIT MIC26"/>
    <property type="match status" value="1"/>
</dbReference>
<evidence type="ECO:0000256" key="1">
    <source>
        <dbReference type="RuleBase" id="RU363021"/>
    </source>
</evidence>
<dbReference type="GO" id="GO:0061617">
    <property type="term" value="C:MICOS complex"/>
    <property type="evidence" value="ECO:0007669"/>
    <property type="project" value="UniProtKB-UniRule"/>
</dbReference>
<organism evidence="2 3">
    <name type="scientific">Rhodotorula paludigena</name>
    <dbReference type="NCBI Taxonomy" id="86838"/>
    <lineage>
        <taxon>Eukaryota</taxon>
        <taxon>Fungi</taxon>
        <taxon>Dikarya</taxon>
        <taxon>Basidiomycota</taxon>
        <taxon>Pucciniomycotina</taxon>
        <taxon>Microbotryomycetes</taxon>
        <taxon>Sporidiobolales</taxon>
        <taxon>Sporidiobolaceae</taxon>
        <taxon>Rhodotorula</taxon>
    </lineage>
</organism>
<dbReference type="InterPro" id="IPR019166">
    <property type="entry name" value="MIC26/MIC27"/>
</dbReference>
<name>A0AAV5GNH0_9BASI</name>
<keyword evidence="3" id="KW-1185">Reference proteome</keyword>
<proteinExistence type="predicted"/>
<gene>
    <name evidence="2" type="ORF">Rhopal_006935-T1</name>
</gene>
<dbReference type="AlphaFoldDB" id="A0AAV5GNH0"/>
<dbReference type="Proteomes" id="UP001342314">
    <property type="component" value="Unassembled WGS sequence"/>
</dbReference>
<sequence>MAFALKLAAGGLAGAGAALYLNPALLEDRARLAANPAASHSVLARPADPESLRFRVRSPASLLYAGQKTLTTVPQLPLYDAPAEPTVLVPVKSPLQDEVARARRSASDTLDGVKHHTADLRQQWLEWESKGEATLKSVISDKDQLNPNALYVAVATLAGSIVGRNPHTTGILLRLTLPPVFLAASTAYLLPHSWDRIARRAGLPEEWRDVRGAVDRWTGGKA</sequence>
<keyword evidence="1" id="KW-0472">Membrane</keyword>
<keyword evidence="1" id="KW-0496">Mitochondrion</keyword>
<dbReference type="EMBL" id="BQKY01000015">
    <property type="protein sequence ID" value="GJN93876.1"/>
    <property type="molecule type" value="Genomic_DNA"/>
</dbReference>
<keyword evidence="1" id="KW-0999">Mitochondrion inner membrane</keyword>